<keyword evidence="7 12" id="KW-0333">Golgi apparatus</keyword>
<dbReference type="GO" id="GO:0000139">
    <property type="term" value="C:Golgi membrane"/>
    <property type="evidence" value="ECO:0007669"/>
    <property type="project" value="UniProtKB-SubCell"/>
</dbReference>
<dbReference type="GO" id="GO:0010417">
    <property type="term" value="P:glucuronoxylan biosynthetic process"/>
    <property type="evidence" value="ECO:0007669"/>
    <property type="project" value="TreeGrafter"/>
</dbReference>
<comment type="similarity">
    <text evidence="2 12">Belongs to the glycosyltransferase 43 family.</text>
</comment>
<keyword evidence="10 12" id="KW-0961">Cell wall biogenesis/degradation</keyword>
<sequence length="490" mass="55662">MASLRRALSPVLRSGTLLNGEARQVASPLSKSSSNSQNYPLLLSSMGYVDYAMYKAHYFVLGLFSPQSSRPLDRSKLKGQFWRRAFFHFFICFVVGIIVGLTPFISLNLSINVMSKHQAVFIGVLQPVTNSQGYAGHKNETSGVVDDRLYINENSTLEPQVVNVEPIDGFFYDTSGHHKLLIIVTPTYARPLQAYYMSRLANTLKLIKHPSLWIVVEMKSQSAEIADLLRKTGVMYRHLVSDNNSIDKIERAVHLRNVALSHIETHRLNGIVYFADDDNIYSIDLFNQMRQIRQSAFGTEFTGGALSMVLLVAEVVDILSKDLFMHVCFIIKHSGIGSSCKRLSMKIGFIEKEKFGTWVVAKLAEVGRHASFEGPICNGSQVRGWHMNDMTKRFRRFHAEMSGFAFNSTIIWDPKRWHRPTFEPIRHLDTVEEGFQASTFIEQIVEDESQMECFPSDSKNIMVWHRNVDLYIRPQIRVVENGLSVVVTLA</sequence>
<evidence type="ECO:0000256" key="8">
    <source>
        <dbReference type="ARBA" id="ARBA00023136"/>
    </source>
</evidence>
<evidence type="ECO:0000313" key="14">
    <source>
        <dbReference type="Proteomes" id="UP000834106"/>
    </source>
</evidence>
<dbReference type="GO" id="GO:0046872">
    <property type="term" value="F:metal ion binding"/>
    <property type="evidence" value="ECO:0007669"/>
    <property type="project" value="UniProtKB-KW"/>
</dbReference>
<keyword evidence="9" id="KW-0325">Glycoprotein</keyword>
<dbReference type="GO" id="GO:0042285">
    <property type="term" value="F:xylosyltransferase activity"/>
    <property type="evidence" value="ECO:0007669"/>
    <property type="project" value="TreeGrafter"/>
</dbReference>
<dbReference type="EC" id="2.4.-.-" evidence="12"/>
<feature type="transmembrane region" description="Helical" evidence="12">
    <location>
        <begin position="85"/>
        <end position="105"/>
    </location>
</feature>
<keyword evidence="4 12" id="KW-0812">Transmembrane</keyword>
<dbReference type="PANTHER" id="PTHR10896:SF20">
    <property type="entry name" value="BETA-1,4-XYLOSYLTRANSFERASE IRX9L-RELATED"/>
    <property type="match status" value="1"/>
</dbReference>
<dbReference type="CDD" id="cd00218">
    <property type="entry name" value="GlcAT-I"/>
    <property type="match status" value="1"/>
</dbReference>
<dbReference type="Gene3D" id="3.90.550.10">
    <property type="entry name" value="Spore Coat Polysaccharide Biosynthesis Protein SpsA, Chain A"/>
    <property type="match status" value="2"/>
</dbReference>
<evidence type="ECO:0000256" key="2">
    <source>
        <dbReference type="ARBA" id="ARBA00007706"/>
    </source>
</evidence>
<keyword evidence="11" id="KW-0464">Manganese</keyword>
<evidence type="ECO:0000256" key="10">
    <source>
        <dbReference type="ARBA" id="ARBA00023316"/>
    </source>
</evidence>
<evidence type="ECO:0000256" key="12">
    <source>
        <dbReference type="RuleBase" id="RU363127"/>
    </source>
</evidence>
<keyword evidence="8 12" id="KW-0472">Membrane</keyword>
<feature type="binding site" evidence="11">
    <location>
        <position position="278"/>
    </location>
    <ligand>
        <name>Mn(2+)</name>
        <dbReference type="ChEBI" id="CHEBI:29035"/>
    </ligand>
</feature>
<name>A0AAD2ABT7_9LAMI</name>
<keyword evidence="11" id="KW-0479">Metal-binding</keyword>
<evidence type="ECO:0000313" key="13">
    <source>
        <dbReference type="EMBL" id="CAI9784893.1"/>
    </source>
</evidence>
<evidence type="ECO:0000256" key="6">
    <source>
        <dbReference type="ARBA" id="ARBA00022989"/>
    </source>
</evidence>
<comment type="subcellular location">
    <subcellularLocation>
        <location evidence="1 12">Golgi apparatus membrane</location>
        <topology evidence="1 12">Single-pass type II membrane protein</topology>
    </subcellularLocation>
</comment>
<evidence type="ECO:0000256" key="5">
    <source>
        <dbReference type="ARBA" id="ARBA00022968"/>
    </source>
</evidence>
<keyword evidence="5 12" id="KW-0735">Signal-anchor</keyword>
<reference evidence="13" key="1">
    <citation type="submission" date="2023-05" db="EMBL/GenBank/DDBJ databases">
        <authorList>
            <person name="Huff M."/>
        </authorList>
    </citation>
    <scope>NUCLEOTIDE SEQUENCE</scope>
</reference>
<evidence type="ECO:0000256" key="11">
    <source>
        <dbReference type="PIRSR" id="PIRSR605027-3"/>
    </source>
</evidence>
<dbReference type="GO" id="GO:0015018">
    <property type="term" value="F:galactosylgalactosylxylosylprotein 3-beta-glucuronosyltransferase activity"/>
    <property type="evidence" value="ECO:0007669"/>
    <property type="project" value="InterPro"/>
</dbReference>
<dbReference type="InterPro" id="IPR005027">
    <property type="entry name" value="Glyco_trans_43"/>
</dbReference>
<organism evidence="13 14">
    <name type="scientific">Fraxinus pennsylvanica</name>
    <dbReference type="NCBI Taxonomy" id="56036"/>
    <lineage>
        <taxon>Eukaryota</taxon>
        <taxon>Viridiplantae</taxon>
        <taxon>Streptophyta</taxon>
        <taxon>Embryophyta</taxon>
        <taxon>Tracheophyta</taxon>
        <taxon>Spermatophyta</taxon>
        <taxon>Magnoliopsida</taxon>
        <taxon>eudicotyledons</taxon>
        <taxon>Gunneridae</taxon>
        <taxon>Pentapetalae</taxon>
        <taxon>asterids</taxon>
        <taxon>lamiids</taxon>
        <taxon>Lamiales</taxon>
        <taxon>Oleaceae</taxon>
        <taxon>Oleeae</taxon>
        <taxon>Fraxinus</taxon>
    </lineage>
</organism>
<keyword evidence="14" id="KW-1185">Reference proteome</keyword>
<dbReference type="GO" id="GO:0071555">
    <property type="term" value="P:cell wall organization"/>
    <property type="evidence" value="ECO:0007669"/>
    <property type="project" value="UniProtKB-KW"/>
</dbReference>
<gene>
    <name evidence="13" type="ORF">FPE_LOCUS32323</name>
</gene>
<evidence type="ECO:0000256" key="1">
    <source>
        <dbReference type="ARBA" id="ARBA00004323"/>
    </source>
</evidence>
<dbReference type="EMBL" id="OU503056">
    <property type="protein sequence ID" value="CAI9784893.1"/>
    <property type="molecule type" value="Genomic_DNA"/>
</dbReference>
<keyword evidence="3 12" id="KW-0808">Transferase</keyword>
<dbReference type="SUPFAM" id="SSF53448">
    <property type="entry name" value="Nucleotide-diphospho-sugar transferases"/>
    <property type="match status" value="2"/>
</dbReference>
<dbReference type="Pfam" id="PF03360">
    <property type="entry name" value="Glyco_transf_43"/>
    <property type="match status" value="2"/>
</dbReference>
<dbReference type="PANTHER" id="PTHR10896">
    <property type="entry name" value="GALACTOSYLGALACTOSYLXYLOSYLPROTEIN 3-BETA-GLUCURONOSYLTRANSFERASE BETA-1,3-GLUCURONYLTRANSFERASE"/>
    <property type="match status" value="1"/>
</dbReference>
<comment type="function">
    <text evidence="12">Involved in the synthesis of glucuronoxylan hemicellulose in secondary cell walls.</text>
</comment>
<evidence type="ECO:0000256" key="3">
    <source>
        <dbReference type="ARBA" id="ARBA00022679"/>
    </source>
</evidence>
<dbReference type="InterPro" id="IPR029044">
    <property type="entry name" value="Nucleotide-diphossugar_trans"/>
</dbReference>
<keyword evidence="6 12" id="KW-1133">Transmembrane helix</keyword>
<dbReference type="GO" id="GO:0009834">
    <property type="term" value="P:plant-type secondary cell wall biogenesis"/>
    <property type="evidence" value="ECO:0007669"/>
    <property type="project" value="TreeGrafter"/>
</dbReference>
<proteinExistence type="inferred from homology"/>
<accession>A0AAD2ABT7</accession>
<evidence type="ECO:0000256" key="7">
    <source>
        <dbReference type="ARBA" id="ARBA00023034"/>
    </source>
</evidence>
<dbReference type="Proteomes" id="UP000834106">
    <property type="component" value="Chromosome 21"/>
</dbReference>
<comment type="cofactor">
    <cofactor evidence="11">
        <name>Mn(2+)</name>
        <dbReference type="ChEBI" id="CHEBI:29035"/>
    </cofactor>
</comment>
<dbReference type="AlphaFoldDB" id="A0AAD2ABT7"/>
<evidence type="ECO:0000256" key="4">
    <source>
        <dbReference type="ARBA" id="ARBA00022692"/>
    </source>
</evidence>
<evidence type="ECO:0000256" key="9">
    <source>
        <dbReference type="ARBA" id="ARBA00023180"/>
    </source>
</evidence>
<protein>
    <recommendedName>
        <fullName evidence="12">Glycosyltransferases</fullName>
        <ecNumber evidence="12">2.4.-.-</ecNumber>
    </recommendedName>
</protein>